<gene>
    <name evidence="5" type="ORF">POM88_036857</name>
</gene>
<dbReference type="InterPro" id="IPR050600">
    <property type="entry name" value="SETD3_SETD6_MTase"/>
</dbReference>
<evidence type="ECO:0000256" key="2">
    <source>
        <dbReference type="ARBA" id="ARBA00022679"/>
    </source>
</evidence>
<dbReference type="Pfam" id="PF09273">
    <property type="entry name" value="Rubis-subs-bind"/>
    <property type="match status" value="1"/>
</dbReference>
<keyword evidence="2" id="KW-0808">Transferase</keyword>
<keyword evidence="3" id="KW-0949">S-adenosyl-L-methionine</keyword>
<evidence type="ECO:0000259" key="4">
    <source>
        <dbReference type="PROSITE" id="PS50280"/>
    </source>
</evidence>
<dbReference type="PANTHER" id="PTHR13271">
    <property type="entry name" value="UNCHARACTERIZED PUTATIVE METHYLTRANSFERASE"/>
    <property type="match status" value="1"/>
</dbReference>
<dbReference type="CDD" id="cd10527">
    <property type="entry name" value="SET_LSMT"/>
    <property type="match status" value="1"/>
</dbReference>
<name>A0AAD8HRI1_9APIA</name>
<evidence type="ECO:0000313" key="6">
    <source>
        <dbReference type="Proteomes" id="UP001237642"/>
    </source>
</evidence>
<dbReference type="Proteomes" id="UP001237642">
    <property type="component" value="Unassembled WGS sequence"/>
</dbReference>
<dbReference type="Pfam" id="PF00856">
    <property type="entry name" value="SET"/>
    <property type="match status" value="1"/>
</dbReference>
<dbReference type="SUPFAM" id="SSF81822">
    <property type="entry name" value="RuBisCo LSMT C-terminal, substrate-binding domain"/>
    <property type="match status" value="1"/>
</dbReference>
<feature type="domain" description="SET" evidence="4">
    <location>
        <begin position="40"/>
        <end position="293"/>
    </location>
</feature>
<dbReference type="Gene3D" id="3.90.1420.10">
    <property type="entry name" value="Rubisco LSMT, substrate-binding domain"/>
    <property type="match status" value="1"/>
</dbReference>
<dbReference type="GO" id="GO:0032259">
    <property type="term" value="P:methylation"/>
    <property type="evidence" value="ECO:0007669"/>
    <property type="project" value="UniProtKB-KW"/>
</dbReference>
<protein>
    <submittedName>
        <fullName evidence="5">N-lysine methyltransferase SETD</fullName>
    </submittedName>
</protein>
<evidence type="ECO:0000256" key="1">
    <source>
        <dbReference type="ARBA" id="ARBA00022603"/>
    </source>
</evidence>
<sequence>MENEEENEVYNFLGWAAKLGITDSPLDLKDPSPHSCCLAHSLCVSHFPNAGGRGLAAARDVRKGELILRVPKQALFTTQSVVLQNHNFSVALQKYHSLSSAQILTIALLNEISKGKSSFWFPYLKHLPQSYDILASFSQFETQALQVDDAIWAAEKAICKAKSEWKEAILLMNDLKIKNKLQSLRAWLWASGTISSRTLHIPWDEAGCLCPVGDLFNYAAPGEELGECDDFCTQGNASCMCTTSCCVTDKPFVEHCDDSVRLTDGGYEKDIGAYCFYARKSYRKGEQVLLSYGTYTNLELLEHYGFILNRNPNDKAFIPLEPEMYSCCSWPQNSLFIHQNGKPSFSLLSTIRLWATPPNQRKSVGHLALSGSQISKENELFAMEWIAKKCHVILKNFGTSIKEDNLLLATIDNMCISKSTIEFEKMPSTIKCEIQGFLNVVDVSMEKMVDVYRQSKYSVDRWKLAVEWRVGYKKILVDCISHCIGRIDDMNG</sequence>
<evidence type="ECO:0000256" key="3">
    <source>
        <dbReference type="ARBA" id="ARBA00022691"/>
    </source>
</evidence>
<dbReference type="FunFam" id="3.90.1410.10:FF:000012">
    <property type="entry name" value="Protein SET DOMAIN GROUP 40"/>
    <property type="match status" value="1"/>
</dbReference>
<evidence type="ECO:0000313" key="5">
    <source>
        <dbReference type="EMBL" id="KAK1370765.1"/>
    </source>
</evidence>
<reference evidence="5" key="1">
    <citation type="submission" date="2023-02" db="EMBL/GenBank/DDBJ databases">
        <title>Genome of toxic invasive species Heracleum sosnowskyi carries increased number of genes despite the absence of recent whole-genome duplications.</title>
        <authorList>
            <person name="Schelkunov M."/>
            <person name="Shtratnikova V."/>
            <person name="Makarenko M."/>
            <person name="Klepikova A."/>
            <person name="Omelchenko D."/>
            <person name="Novikova G."/>
            <person name="Obukhova E."/>
            <person name="Bogdanov V."/>
            <person name="Penin A."/>
            <person name="Logacheva M."/>
        </authorList>
    </citation>
    <scope>NUCLEOTIDE SEQUENCE</scope>
    <source>
        <strain evidence="5">Hsosn_3</strain>
        <tissue evidence="5">Leaf</tissue>
    </source>
</reference>
<dbReference type="PANTHER" id="PTHR13271:SF91">
    <property type="entry name" value="PROTEIN SET DOMAIN GROUP 40"/>
    <property type="match status" value="1"/>
</dbReference>
<organism evidence="5 6">
    <name type="scientific">Heracleum sosnowskyi</name>
    <dbReference type="NCBI Taxonomy" id="360622"/>
    <lineage>
        <taxon>Eukaryota</taxon>
        <taxon>Viridiplantae</taxon>
        <taxon>Streptophyta</taxon>
        <taxon>Embryophyta</taxon>
        <taxon>Tracheophyta</taxon>
        <taxon>Spermatophyta</taxon>
        <taxon>Magnoliopsida</taxon>
        <taxon>eudicotyledons</taxon>
        <taxon>Gunneridae</taxon>
        <taxon>Pentapetalae</taxon>
        <taxon>asterids</taxon>
        <taxon>campanulids</taxon>
        <taxon>Apiales</taxon>
        <taxon>Apiaceae</taxon>
        <taxon>Apioideae</taxon>
        <taxon>apioid superclade</taxon>
        <taxon>Tordylieae</taxon>
        <taxon>Tordyliinae</taxon>
        <taxon>Heracleum</taxon>
    </lineage>
</organism>
<dbReference type="GO" id="GO:0016279">
    <property type="term" value="F:protein-lysine N-methyltransferase activity"/>
    <property type="evidence" value="ECO:0007669"/>
    <property type="project" value="TreeGrafter"/>
</dbReference>
<dbReference type="PROSITE" id="PS50280">
    <property type="entry name" value="SET"/>
    <property type="match status" value="1"/>
</dbReference>
<reference evidence="5" key="2">
    <citation type="submission" date="2023-05" db="EMBL/GenBank/DDBJ databases">
        <authorList>
            <person name="Schelkunov M.I."/>
        </authorList>
    </citation>
    <scope>NUCLEOTIDE SEQUENCE</scope>
    <source>
        <strain evidence="5">Hsosn_3</strain>
        <tissue evidence="5">Leaf</tissue>
    </source>
</reference>
<dbReference type="Gene3D" id="3.90.1410.10">
    <property type="entry name" value="set domain protein methyltransferase, domain 1"/>
    <property type="match status" value="1"/>
</dbReference>
<accession>A0AAD8HRI1</accession>
<dbReference type="SUPFAM" id="SSF82199">
    <property type="entry name" value="SET domain"/>
    <property type="match status" value="1"/>
</dbReference>
<dbReference type="EMBL" id="JAUIZM010000008">
    <property type="protein sequence ID" value="KAK1370765.1"/>
    <property type="molecule type" value="Genomic_DNA"/>
</dbReference>
<proteinExistence type="predicted"/>
<dbReference type="InterPro" id="IPR036464">
    <property type="entry name" value="Rubisco_LSMT_subst-bd_sf"/>
</dbReference>
<dbReference type="InterPro" id="IPR015353">
    <property type="entry name" value="Rubisco_LSMT_subst-bd"/>
</dbReference>
<dbReference type="AlphaFoldDB" id="A0AAD8HRI1"/>
<keyword evidence="1 5" id="KW-0489">Methyltransferase</keyword>
<keyword evidence="6" id="KW-1185">Reference proteome</keyword>
<dbReference type="InterPro" id="IPR046341">
    <property type="entry name" value="SET_dom_sf"/>
</dbReference>
<comment type="caution">
    <text evidence="5">The sequence shown here is derived from an EMBL/GenBank/DDBJ whole genome shotgun (WGS) entry which is preliminary data.</text>
</comment>
<dbReference type="InterPro" id="IPR001214">
    <property type="entry name" value="SET_dom"/>
</dbReference>